<evidence type="ECO:0000259" key="6">
    <source>
        <dbReference type="Pfam" id="PF07980"/>
    </source>
</evidence>
<dbReference type="InterPro" id="IPR011990">
    <property type="entry name" value="TPR-like_helical_dom_sf"/>
</dbReference>
<feature type="domain" description="RagB/SusD" evidence="6">
    <location>
        <begin position="327"/>
        <end position="479"/>
    </location>
</feature>
<dbReference type="Pfam" id="PF07980">
    <property type="entry name" value="SusD_RagB"/>
    <property type="match status" value="1"/>
</dbReference>
<dbReference type="EMBL" id="LVYD01000124">
    <property type="protein sequence ID" value="OQP57123.1"/>
    <property type="molecule type" value="Genomic_DNA"/>
</dbReference>
<dbReference type="InterPro" id="IPR033985">
    <property type="entry name" value="SusD-like_N"/>
</dbReference>
<protein>
    <recommendedName>
        <fullName evidence="10">Carbohydrate-binding protein SusD</fullName>
    </recommendedName>
</protein>
<evidence type="ECO:0000256" key="2">
    <source>
        <dbReference type="ARBA" id="ARBA00006275"/>
    </source>
</evidence>
<comment type="caution">
    <text evidence="8">The sequence shown here is derived from an EMBL/GenBank/DDBJ whole genome shotgun (WGS) entry which is preliminary data.</text>
</comment>
<dbReference type="CDD" id="cd08977">
    <property type="entry name" value="SusD"/>
    <property type="match status" value="1"/>
</dbReference>
<name>A0A1V9FFI3_9BACT</name>
<keyword evidence="9" id="KW-1185">Reference proteome</keyword>
<sequence length="479" mass="52687">MQLKIISHTLTILVLSVSLISGCEKYLNNTQLPAGTIAGDDAFVSDNSISAIVTGSYFSLNGSGPFSGGSSSNLGNLMGLFTDELKPVATSSVTNQVYYNDALTTKNTGYWSDLYNKIYVVNANIEGIKSTPAYLYYKDQWLGECYFLRAFLYFNLVNIYGDVPLALTSDFTVNSKLSRAPQSQVYDQIIADCRMAKSLLSSDYKDGFGTTSTYRVRPNRAVATALLAKAFLFAGKWDSAEVHAAALINNGAYKLEAPDQTFLTESKETIWALATNNDEKTYEYSMYNNAMPATITPPEDLSAWTLVAMNPALPNAFETNDQRFTNWVRSTTVAASATTPSITYYFPNKYKSATGGAEKTVLLRLAEMYLIRAEARARQENTGGAQVDLNMIRTRAGLPATTAGTRDELISAVTAERRVELFTECGNRFFDLKRTGTIDAVMTVAAQQKGTTWKSYMSLWPINPDDIILNTNLTPNPGY</sequence>
<dbReference type="Pfam" id="PF14322">
    <property type="entry name" value="SusD-like_3"/>
    <property type="match status" value="1"/>
</dbReference>
<dbReference type="Gene3D" id="1.25.40.390">
    <property type="match status" value="1"/>
</dbReference>
<feature type="domain" description="SusD-like N-terminal" evidence="7">
    <location>
        <begin position="92"/>
        <end position="232"/>
    </location>
</feature>
<dbReference type="InterPro" id="IPR012944">
    <property type="entry name" value="SusD_RagB_dom"/>
</dbReference>
<dbReference type="RefSeq" id="WP_081156087.1">
    <property type="nucleotide sequence ID" value="NZ_LVYD01000124.1"/>
</dbReference>
<dbReference type="STRING" id="1703345.A3860_11205"/>
<gene>
    <name evidence="8" type="ORF">A3860_11205</name>
</gene>
<dbReference type="OrthoDB" id="625727at2"/>
<evidence type="ECO:0000313" key="8">
    <source>
        <dbReference type="EMBL" id="OQP57123.1"/>
    </source>
</evidence>
<evidence type="ECO:0000259" key="7">
    <source>
        <dbReference type="Pfam" id="PF14322"/>
    </source>
</evidence>
<keyword evidence="5" id="KW-0998">Cell outer membrane</keyword>
<dbReference type="AlphaFoldDB" id="A0A1V9FFI3"/>
<dbReference type="PROSITE" id="PS51257">
    <property type="entry name" value="PROKAR_LIPOPROTEIN"/>
    <property type="match status" value="1"/>
</dbReference>
<dbReference type="Proteomes" id="UP000192796">
    <property type="component" value="Unassembled WGS sequence"/>
</dbReference>
<evidence type="ECO:0008006" key="10">
    <source>
        <dbReference type="Google" id="ProtNLM"/>
    </source>
</evidence>
<evidence type="ECO:0000256" key="1">
    <source>
        <dbReference type="ARBA" id="ARBA00004442"/>
    </source>
</evidence>
<keyword evidence="3" id="KW-0732">Signal</keyword>
<evidence type="ECO:0000256" key="5">
    <source>
        <dbReference type="ARBA" id="ARBA00023237"/>
    </source>
</evidence>
<evidence type="ECO:0000313" key="9">
    <source>
        <dbReference type="Proteomes" id="UP000192796"/>
    </source>
</evidence>
<dbReference type="SUPFAM" id="SSF48452">
    <property type="entry name" value="TPR-like"/>
    <property type="match status" value="1"/>
</dbReference>
<reference evidence="8 9" key="1">
    <citation type="submission" date="2016-03" db="EMBL/GenBank/DDBJ databases">
        <title>Niastella vici sp. nov., isolated from farmland soil.</title>
        <authorList>
            <person name="Chen L."/>
            <person name="Wang D."/>
            <person name="Yang S."/>
            <person name="Wang G."/>
        </authorList>
    </citation>
    <scope>NUCLEOTIDE SEQUENCE [LARGE SCALE GENOMIC DNA]</scope>
    <source>
        <strain evidence="8 9">DJ57</strain>
    </source>
</reference>
<dbReference type="GO" id="GO:0009279">
    <property type="term" value="C:cell outer membrane"/>
    <property type="evidence" value="ECO:0007669"/>
    <property type="project" value="UniProtKB-SubCell"/>
</dbReference>
<evidence type="ECO:0000256" key="3">
    <source>
        <dbReference type="ARBA" id="ARBA00022729"/>
    </source>
</evidence>
<keyword evidence="4" id="KW-0472">Membrane</keyword>
<accession>A0A1V9FFI3</accession>
<evidence type="ECO:0000256" key="4">
    <source>
        <dbReference type="ARBA" id="ARBA00023136"/>
    </source>
</evidence>
<organism evidence="8 9">
    <name type="scientific">Niastella vici</name>
    <dbReference type="NCBI Taxonomy" id="1703345"/>
    <lineage>
        <taxon>Bacteria</taxon>
        <taxon>Pseudomonadati</taxon>
        <taxon>Bacteroidota</taxon>
        <taxon>Chitinophagia</taxon>
        <taxon>Chitinophagales</taxon>
        <taxon>Chitinophagaceae</taxon>
        <taxon>Niastella</taxon>
    </lineage>
</organism>
<comment type="similarity">
    <text evidence="2">Belongs to the SusD family.</text>
</comment>
<comment type="subcellular location">
    <subcellularLocation>
        <location evidence="1">Cell outer membrane</location>
    </subcellularLocation>
</comment>
<proteinExistence type="inferred from homology"/>